<comment type="caution">
    <text evidence="1">The sequence shown here is derived from an EMBL/GenBank/DDBJ whole genome shotgun (WGS) entry which is preliminary data.</text>
</comment>
<evidence type="ECO:0000313" key="1">
    <source>
        <dbReference type="EMBL" id="MFE9229464.1"/>
    </source>
</evidence>
<sequence>MTTTTPLVNPRDIALAHYAGRAVLETVLARHGITFQQSVTLRLAAVADGPVGRDQLVDGVTGALKIDAAEVHGVVDELIATQLLTPDGASDVRITNAGRELYATTSDETAPLTARIYDGIPAEELAVTGRVLRLITERAGAELTALRR</sequence>
<dbReference type="InterPro" id="IPR036390">
    <property type="entry name" value="WH_DNA-bd_sf"/>
</dbReference>
<dbReference type="SUPFAM" id="SSF46785">
    <property type="entry name" value="Winged helix' DNA-binding domain"/>
    <property type="match status" value="1"/>
</dbReference>
<keyword evidence="2" id="KW-1185">Reference proteome</keyword>
<name>A0ABW6LN30_9ACTN</name>
<organism evidence="1 2">
    <name type="scientific">Streptomyces massasporeus</name>
    <dbReference type="NCBI Taxonomy" id="67324"/>
    <lineage>
        <taxon>Bacteria</taxon>
        <taxon>Bacillati</taxon>
        <taxon>Actinomycetota</taxon>
        <taxon>Actinomycetes</taxon>
        <taxon>Kitasatosporales</taxon>
        <taxon>Streptomycetaceae</taxon>
        <taxon>Streptomyces</taxon>
    </lineage>
</organism>
<protein>
    <submittedName>
        <fullName evidence="1">MarR family transcriptional regulator</fullName>
    </submittedName>
</protein>
<dbReference type="EMBL" id="JBIAFP010000025">
    <property type="protein sequence ID" value="MFE9229464.1"/>
    <property type="molecule type" value="Genomic_DNA"/>
</dbReference>
<accession>A0ABW6LN30</accession>
<dbReference type="InterPro" id="IPR036388">
    <property type="entry name" value="WH-like_DNA-bd_sf"/>
</dbReference>
<gene>
    <name evidence="1" type="ORF">ACFYM3_33680</name>
</gene>
<proteinExistence type="predicted"/>
<dbReference type="Proteomes" id="UP001601288">
    <property type="component" value="Unassembled WGS sequence"/>
</dbReference>
<dbReference type="RefSeq" id="WP_358286133.1">
    <property type="nucleotide sequence ID" value="NZ_JBEYGJ010000025.1"/>
</dbReference>
<evidence type="ECO:0000313" key="2">
    <source>
        <dbReference type="Proteomes" id="UP001601288"/>
    </source>
</evidence>
<dbReference type="Gene3D" id="1.10.10.10">
    <property type="entry name" value="Winged helix-like DNA-binding domain superfamily/Winged helix DNA-binding domain"/>
    <property type="match status" value="1"/>
</dbReference>
<reference evidence="1 2" key="1">
    <citation type="submission" date="2024-10" db="EMBL/GenBank/DDBJ databases">
        <title>The Natural Products Discovery Center: Release of the First 8490 Sequenced Strains for Exploring Actinobacteria Biosynthetic Diversity.</title>
        <authorList>
            <person name="Kalkreuter E."/>
            <person name="Kautsar S.A."/>
            <person name="Yang D."/>
            <person name="Bader C.D."/>
            <person name="Teijaro C.N."/>
            <person name="Fluegel L."/>
            <person name="Davis C.M."/>
            <person name="Simpson J.R."/>
            <person name="Lauterbach L."/>
            <person name="Steele A.D."/>
            <person name="Gui C."/>
            <person name="Meng S."/>
            <person name="Li G."/>
            <person name="Viehrig K."/>
            <person name="Ye F."/>
            <person name="Su P."/>
            <person name="Kiefer A.F."/>
            <person name="Nichols A."/>
            <person name="Cepeda A.J."/>
            <person name="Yan W."/>
            <person name="Fan B."/>
            <person name="Jiang Y."/>
            <person name="Adhikari A."/>
            <person name="Zheng C.-J."/>
            <person name="Schuster L."/>
            <person name="Cowan T.M."/>
            <person name="Smanski M.J."/>
            <person name="Chevrette M.G."/>
            <person name="De Carvalho L.P.S."/>
            <person name="Shen B."/>
        </authorList>
    </citation>
    <scope>NUCLEOTIDE SEQUENCE [LARGE SCALE GENOMIC DNA]</scope>
    <source>
        <strain evidence="1 2">NPDC007066</strain>
    </source>
</reference>